<sequence>MEGASSAKEPISFQRAFFGSEESAFSFCDNSKGREERAAIKILVRKT</sequence>
<dbReference type="RefSeq" id="WP_270457573.1">
    <property type="nucleotide sequence ID" value="NZ_JAQEHP010000007.1"/>
</dbReference>
<proteinExistence type="predicted"/>
<comment type="caution">
    <text evidence="1">The sequence shown here is derived from an EMBL/GenBank/DDBJ whole genome shotgun (WGS) entry which is preliminary data.</text>
</comment>
<dbReference type="Proteomes" id="UP000702954">
    <property type="component" value="Unassembled WGS sequence"/>
</dbReference>
<protein>
    <submittedName>
        <fullName evidence="1">Uncharacterized protein</fullName>
    </submittedName>
</protein>
<keyword evidence="2" id="KW-1185">Reference proteome</keyword>
<accession>A0ABQ0QT84</accession>
<reference evidence="1 2" key="1">
    <citation type="journal article" date="2018" name="Int. J. Syst. Evol. Microbiol.">
        <title>Draft Genome Sequence of Faecalimonas umbilicata JCM 30896T, an Acetate-Producing Bacterium Isolated from Human Feces.</title>
        <authorList>
            <person name="Sakamoto M."/>
            <person name="Ikeyama N."/>
            <person name="Yuki M."/>
            <person name="Ohkuma M."/>
        </authorList>
    </citation>
    <scope>NUCLEOTIDE SEQUENCE [LARGE SCALE GENOMIC DNA]</scope>
    <source>
        <strain evidence="1 2">EGH7</strain>
    </source>
</reference>
<dbReference type="EMBL" id="BHEO01000002">
    <property type="protein sequence ID" value="GBU03611.1"/>
    <property type="molecule type" value="Genomic_DNA"/>
</dbReference>
<evidence type="ECO:0000313" key="2">
    <source>
        <dbReference type="Proteomes" id="UP000702954"/>
    </source>
</evidence>
<name>A0ABQ0QT84_9FIRM</name>
<gene>
    <name evidence="1" type="ORF">FAEUMB_01520</name>
</gene>
<evidence type="ECO:0000313" key="1">
    <source>
        <dbReference type="EMBL" id="GBU03611.1"/>
    </source>
</evidence>
<organism evidence="1 2">
    <name type="scientific">Faecalimonas umbilicata</name>
    <dbReference type="NCBI Taxonomy" id="1912855"/>
    <lineage>
        <taxon>Bacteria</taxon>
        <taxon>Bacillati</taxon>
        <taxon>Bacillota</taxon>
        <taxon>Clostridia</taxon>
        <taxon>Lachnospirales</taxon>
        <taxon>Lachnospiraceae</taxon>
        <taxon>Faecalimonas</taxon>
    </lineage>
</organism>